<evidence type="ECO:0000256" key="3">
    <source>
        <dbReference type="ARBA" id="ARBA00022692"/>
    </source>
</evidence>
<evidence type="ECO:0000256" key="10">
    <source>
        <dbReference type="ARBA" id="ARBA00023136"/>
    </source>
</evidence>
<organism evidence="17 19">
    <name type="scientific">Formosa algae</name>
    <dbReference type="NCBI Taxonomy" id="225843"/>
    <lineage>
        <taxon>Bacteria</taxon>
        <taxon>Pseudomonadati</taxon>
        <taxon>Bacteroidota</taxon>
        <taxon>Flavobacteriia</taxon>
        <taxon>Flavobacteriales</taxon>
        <taxon>Flavobacteriaceae</taxon>
        <taxon>Formosa</taxon>
    </lineage>
</organism>
<dbReference type="Proteomes" id="UP001138672">
    <property type="component" value="Unassembled WGS sequence"/>
</dbReference>
<evidence type="ECO:0000256" key="4">
    <source>
        <dbReference type="ARBA" id="ARBA00022723"/>
    </source>
</evidence>
<evidence type="ECO:0000313" key="20">
    <source>
        <dbReference type="Proteomes" id="UP001231587"/>
    </source>
</evidence>
<comment type="similarity">
    <text evidence="13">Belongs to the peptidase M48 family.</text>
</comment>
<evidence type="ECO:0000259" key="16">
    <source>
        <dbReference type="Pfam" id="PF16491"/>
    </source>
</evidence>
<proteinExistence type="inferred from homology"/>
<evidence type="ECO:0000259" key="15">
    <source>
        <dbReference type="Pfam" id="PF01435"/>
    </source>
</evidence>
<evidence type="ECO:0000256" key="7">
    <source>
        <dbReference type="ARBA" id="ARBA00022833"/>
    </source>
</evidence>
<feature type="transmembrane region" description="Helical" evidence="14">
    <location>
        <begin position="286"/>
        <end position="308"/>
    </location>
</feature>
<reference evidence="17" key="1">
    <citation type="submission" date="2021-03" db="EMBL/GenBank/DDBJ databases">
        <title>Genomic Encyclopedia of Type Strains, Phase IV (KMG-IV): sequencing the most valuable type-strain genomes for metagenomic binning, comparative biology and taxonomic classification.</title>
        <authorList>
            <person name="Goeker M."/>
        </authorList>
    </citation>
    <scope>NUCLEOTIDE SEQUENCE</scope>
    <source>
        <strain evidence="17">DSM 15523</strain>
        <strain evidence="18 20">DSM 16476</strain>
    </source>
</reference>
<gene>
    <name evidence="17" type="ORF">J2Z56_001669</name>
    <name evidence="18" type="ORF">J2Z57_001792</name>
</gene>
<dbReference type="Proteomes" id="UP001231587">
    <property type="component" value="Unassembled WGS sequence"/>
</dbReference>
<feature type="transmembrane region" description="Helical" evidence="14">
    <location>
        <begin position="328"/>
        <end position="349"/>
    </location>
</feature>
<dbReference type="InterPro" id="IPR027057">
    <property type="entry name" value="CAXX_Prtase_1"/>
</dbReference>
<dbReference type="EMBL" id="JAUSUU010000005">
    <property type="protein sequence ID" value="MDQ0335344.1"/>
    <property type="molecule type" value="Genomic_DNA"/>
</dbReference>
<evidence type="ECO:0000256" key="5">
    <source>
        <dbReference type="ARBA" id="ARBA00022801"/>
    </source>
</evidence>
<feature type="binding site" evidence="12">
    <location>
        <position position="280"/>
    </location>
    <ligand>
        <name>Zn(2+)</name>
        <dbReference type="ChEBI" id="CHEBI:29105"/>
        <note>catalytic</note>
    </ligand>
</feature>
<feature type="active site" description="Proton donor" evidence="11">
    <location>
        <position position="358"/>
    </location>
</feature>
<evidence type="ECO:0000256" key="13">
    <source>
        <dbReference type="RuleBase" id="RU003983"/>
    </source>
</evidence>
<comment type="cofactor">
    <cofactor evidence="12 13">
        <name>Zn(2+)</name>
        <dbReference type="ChEBI" id="CHEBI:29105"/>
    </cofactor>
    <text evidence="12 13">Binds 1 zinc ion per subunit.</text>
</comment>
<dbReference type="Pfam" id="PF01435">
    <property type="entry name" value="Peptidase_M48"/>
    <property type="match status" value="1"/>
</dbReference>
<accession>A0A9X0YIN1</accession>
<feature type="binding site" evidence="12">
    <location>
        <position position="354"/>
    </location>
    <ligand>
        <name>Zn(2+)</name>
        <dbReference type="ChEBI" id="CHEBI:29105"/>
        <note>catalytic</note>
    </ligand>
</feature>
<keyword evidence="6" id="KW-0256">Endoplasmic reticulum</keyword>
<keyword evidence="8 14" id="KW-1133">Transmembrane helix</keyword>
<evidence type="ECO:0000256" key="14">
    <source>
        <dbReference type="SAM" id="Phobius"/>
    </source>
</evidence>
<evidence type="ECO:0000256" key="2">
    <source>
        <dbReference type="ARBA" id="ARBA00022670"/>
    </source>
</evidence>
<dbReference type="GO" id="GO:0071586">
    <property type="term" value="P:CAAX-box protein processing"/>
    <property type="evidence" value="ECO:0007669"/>
    <property type="project" value="InterPro"/>
</dbReference>
<comment type="caution">
    <text evidence="17">The sequence shown here is derived from an EMBL/GenBank/DDBJ whole genome shotgun (WGS) entry which is preliminary data.</text>
</comment>
<dbReference type="Gene3D" id="3.30.2010.10">
    <property type="entry name" value="Metalloproteases ('zincins'), catalytic domain"/>
    <property type="match status" value="1"/>
</dbReference>
<dbReference type="CDD" id="cd07343">
    <property type="entry name" value="M48A_Zmpste24p_like"/>
    <property type="match status" value="1"/>
</dbReference>
<evidence type="ECO:0000313" key="19">
    <source>
        <dbReference type="Proteomes" id="UP001138672"/>
    </source>
</evidence>
<dbReference type="GO" id="GO:0004222">
    <property type="term" value="F:metalloendopeptidase activity"/>
    <property type="evidence" value="ECO:0007669"/>
    <property type="project" value="InterPro"/>
</dbReference>
<keyword evidence="20" id="KW-1185">Reference proteome</keyword>
<dbReference type="RefSeq" id="WP_057783338.1">
    <property type="nucleotide sequence ID" value="NZ_JAGGJQ010000004.1"/>
</dbReference>
<dbReference type="Pfam" id="PF16491">
    <property type="entry name" value="Peptidase_M48_N"/>
    <property type="match status" value="1"/>
</dbReference>
<feature type="transmembrane region" description="Helical" evidence="14">
    <location>
        <begin position="6"/>
        <end position="24"/>
    </location>
</feature>
<evidence type="ECO:0000256" key="11">
    <source>
        <dbReference type="PIRSR" id="PIRSR627057-1"/>
    </source>
</evidence>
<feature type="transmembrane region" description="Helical" evidence="14">
    <location>
        <begin position="60"/>
        <end position="80"/>
    </location>
</feature>
<evidence type="ECO:0000256" key="9">
    <source>
        <dbReference type="ARBA" id="ARBA00023049"/>
    </source>
</evidence>
<dbReference type="FunFam" id="3.30.2010.10:FF:000002">
    <property type="entry name" value="CAAX prenyl protease"/>
    <property type="match status" value="1"/>
</dbReference>
<name>A0A9X0YIN1_9FLAO</name>
<dbReference type="PANTHER" id="PTHR10120">
    <property type="entry name" value="CAAX PRENYL PROTEASE 1"/>
    <property type="match status" value="1"/>
</dbReference>
<dbReference type="InterPro" id="IPR032456">
    <property type="entry name" value="Peptidase_M48_N"/>
</dbReference>
<dbReference type="EC" id="3.4.24.84" evidence="17"/>
<keyword evidence="3 14" id="KW-0812">Transmembrane</keyword>
<evidence type="ECO:0000313" key="17">
    <source>
        <dbReference type="EMBL" id="MBP1839745.1"/>
    </source>
</evidence>
<sequence>MTATTLFYIIIALILIDFIVDKILDALNAKHFNDALPAELQDVYDTEEYKKSQRYKATNYKFGLITSGFSLVLTLAFLFLDGFEFVDNFARSLSDNAIVIAIIFFGIIMMGSDILTTPFAYYQTFVIEEQFGFNKTTKTTFLIDKIKGWLMLALIGGGILALIIWFYDIAGKHFWLYAWALVAVFSLFLNMFYAKLIVPLFNKQTPLENGSLREKISDYAKTVGFKLDNIFVIDGSKRSTKANAYFSGFGSEKRVTLYDTLINDLSEDEIVAVLAHEVGHYKKKHIVFNLVASILLTGLTLFILSLFISNPLLSQAIGVDTPSFHVGLIAFGLLYSPISEITSLIMNVFSRKFEYQADDYAKATYNAKDLITSLKKLSKTSLSNLTPHPAYVFMHYSHPTLFSRIQNLKRR</sequence>
<dbReference type="InterPro" id="IPR001915">
    <property type="entry name" value="Peptidase_M48"/>
</dbReference>
<evidence type="ECO:0000256" key="1">
    <source>
        <dbReference type="ARBA" id="ARBA00004477"/>
    </source>
</evidence>
<evidence type="ECO:0000256" key="8">
    <source>
        <dbReference type="ARBA" id="ARBA00022989"/>
    </source>
</evidence>
<keyword evidence="2 13" id="KW-0645">Protease</keyword>
<comment type="subcellular location">
    <subcellularLocation>
        <location evidence="1">Endoplasmic reticulum membrane</location>
        <topology evidence="1">Multi-pass membrane protein</topology>
    </subcellularLocation>
</comment>
<dbReference type="AlphaFoldDB" id="A0A9X0YIN1"/>
<dbReference type="OrthoDB" id="9781930at2"/>
<feature type="transmembrane region" description="Helical" evidence="14">
    <location>
        <begin position="173"/>
        <end position="193"/>
    </location>
</feature>
<protein>
    <submittedName>
        <fullName evidence="17">STE24 endopeptidase</fullName>
        <ecNumber evidence="17">3.4.24.84</ecNumber>
    </submittedName>
</protein>
<evidence type="ECO:0000256" key="6">
    <source>
        <dbReference type="ARBA" id="ARBA00022824"/>
    </source>
</evidence>
<feature type="transmembrane region" description="Helical" evidence="14">
    <location>
        <begin position="148"/>
        <end position="167"/>
    </location>
</feature>
<keyword evidence="4 12" id="KW-0479">Metal-binding</keyword>
<keyword evidence="10 14" id="KW-0472">Membrane</keyword>
<feature type="active site" evidence="11">
    <location>
        <position position="277"/>
    </location>
</feature>
<dbReference type="EMBL" id="JAGGJQ010000004">
    <property type="protein sequence ID" value="MBP1839745.1"/>
    <property type="molecule type" value="Genomic_DNA"/>
</dbReference>
<feature type="domain" description="CAAX prenyl protease 1 N-terminal" evidence="16">
    <location>
        <begin position="29"/>
        <end position="203"/>
    </location>
</feature>
<dbReference type="GO" id="GO:0046872">
    <property type="term" value="F:metal ion binding"/>
    <property type="evidence" value="ECO:0007669"/>
    <property type="project" value="UniProtKB-KW"/>
</dbReference>
<evidence type="ECO:0000256" key="12">
    <source>
        <dbReference type="PIRSR" id="PIRSR627057-2"/>
    </source>
</evidence>
<keyword evidence="7 12" id="KW-0862">Zinc</keyword>
<keyword evidence="5 13" id="KW-0378">Hydrolase</keyword>
<feature type="domain" description="Peptidase M48" evidence="15">
    <location>
        <begin position="206"/>
        <end position="410"/>
    </location>
</feature>
<evidence type="ECO:0000313" key="18">
    <source>
        <dbReference type="EMBL" id="MDQ0335344.1"/>
    </source>
</evidence>
<feature type="binding site" evidence="12">
    <location>
        <position position="276"/>
    </location>
    <ligand>
        <name>Zn(2+)</name>
        <dbReference type="ChEBI" id="CHEBI:29105"/>
        <note>catalytic</note>
    </ligand>
</feature>
<keyword evidence="9 13" id="KW-0482">Metalloprotease</keyword>
<feature type="transmembrane region" description="Helical" evidence="14">
    <location>
        <begin position="100"/>
        <end position="127"/>
    </location>
</feature>